<dbReference type="Pfam" id="PF08843">
    <property type="entry name" value="AbiEii"/>
    <property type="match status" value="1"/>
</dbReference>
<reference evidence="2" key="1">
    <citation type="submission" date="2017-09" db="EMBL/GenBank/DDBJ databases">
        <title>Depth-based differentiation of microbial function through sediment-hosted aquifers and enrichment of novel symbionts in the deep terrestrial subsurface.</title>
        <authorList>
            <person name="Probst A.J."/>
            <person name="Ladd B."/>
            <person name="Jarett J.K."/>
            <person name="Geller-Mcgrath D.E."/>
            <person name="Sieber C.M.K."/>
            <person name="Emerson J.B."/>
            <person name="Anantharaman K."/>
            <person name="Thomas B.C."/>
            <person name="Malmstrom R."/>
            <person name="Stieglmeier M."/>
            <person name="Klingl A."/>
            <person name="Woyke T."/>
            <person name="Ryan C.M."/>
            <person name="Banfield J.F."/>
        </authorList>
    </citation>
    <scope>NUCLEOTIDE SEQUENCE [LARGE SCALE GENOMIC DNA]</scope>
</reference>
<accession>A0A2H0XCA1</accession>
<evidence type="ECO:0000313" key="2">
    <source>
        <dbReference type="Proteomes" id="UP000231252"/>
    </source>
</evidence>
<dbReference type="Proteomes" id="UP000231252">
    <property type="component" value="Unassembled WGS sequence"/>
</dbReference>
<comment type="caution">
    <text evidence="1">The sequence shown here is derived from an EMBL/GenBank/DDBJ whole genome shotgun (WGS) entry which is preliminary data.</text>
</comment>
<dbReference type="Gene3D" id="3.10.450.620">
    <property type="entry name" value="JHP933, nucleotidyltransferase-like core domain"/>
    <property type="match status" value="1"/>
</dbReference>
<dbReference type="EMBL" id="PEYU01000029">
    <property type="protein sequence ID" value="PIS22491.1"/>
    <property type="molecule type" value="Genomic_DNA"/>
</dbReference>
<name>A0A2H0XCA1_UNCKA</name>
<protein>
    <recommendedName>
        <fullName evidence="3">Nucleotidyl transferase AbiEii/AbiGii toxin family protein</fullName>
    </recommendedName>
</protein>
<evidence type="ECO:0000313" key="1">
    <source>
        <dbReference type="EMBL" id="PIS22491.1"/>
    </source>
</evidence>
<organism evidence="1 2">
    <name type="scientific">candidate division WWE3 bacterium CG08_land_8_20_14_0_20_41_10</name>
    <dbReference type="NCBI Taxonomy" id="1975085"/>
    <lineage>
        <taxon>Bacteria</taxon>
        <taxon>Katanobacteria</taxon>
    </lineage>
</organism>
<sequence length="261" mass="30287">MSYVTEHFNDILSQAKNNGMPLDREKGVLREYLQAKILAEIYSKPSSKRFSFIGGTSLRILHGIDRFSEDLDFDNLGLSNDEVEELVQAVIKRFEDEGYEMELKITLREYKKYFEIKFLNILFPLGLAQQEGEKLLIKFDLASTWRYENTQSIAMNSFGFSRYIVTNTLDQKLVQKLCAYVNRKETQPRDLYDVVWLFASGAHLDKDFMVNNNLGDLLEQAKTKFATEGIKRGWEEKLAPFLFRANETQKLAMFGDVLARL</sequence>
<dbReference type="InterPro" id="IPR014942">
    <property type="entry name" value="AbiEii"/>
</dbReference>
<proteinExistence type="predicted"/>
<evidence type="ECO:0008006" key="3">
    <source>
        <dbReference type="Google" id="ProtNLM"/>
    </source>
</evidence>
<gene>
    <name evidence="1" type="ORF">COT50_01625</name>
</gene>
<dbReference type="AlphaFoldDB" id="A0A2H0XCA1"/>